<comment type="caution">
    <text evidence="3">The sequence shown here is derived from an EMBL/GenBank/DDBJ whole genome shotgun (WGS) entry which is preliminary data.</text>
</comment>
<dbReference type="Pfam" id="PF11716">
    <property type="entry name" value="MDMPI_N"/>
    <property type="match status" value="1"/>
</dbReference>
<evidence type="ECO:0000313" key="4">
    <source>
        <dbReference type="Proteomes" id="UP000297496"/>
    </source>
</evidence>
<sequence length="284" mass="31074">MQGRAAGRSPYGARVSPLHTRLSPDVYLDHLVRESALFRTVLAECEPAARVPACPDWDAADLLWHLATVQRWWAEVLSVRPARPEEVEPERPAAYDDLLAAYDGWSRDLAEVLAGADPRDEAWNWSDDHTVGFVLRRQAHEALVHRVDAEQAAGLPSEIDPRLASDGVHECLDVMYGGMPPWGSWEPGEGLVRVDVTDTGEEFWLRFGTFSGTSPESGTTYADEEDFHVVDAPADGAEPDVVVDGPAAALDLWLWNRGGDADIAVAGDRGVLERFTAIVASPID</sequence>
<dbReference type="PANTHER" id="PTHR40758">
    <property type="entry name" value="CONSERVED PROTEIN"/>
    <property type="match status" value="1"/>
</dbReference>
<gene>
    <name evidence="3" type="ORF">EXE59_19245</name>
</gene>
<name>A0A4Z1CMU1_9ACTN</name>
<feature type="domain" description="Mycothiol-dependent maleylpyruvate isomerase metal-binding" evidence="2">
    <location>
        <begin position="29"/>
        <end position="149"/>
    </location>
</feature>
<dbReference type="Proteomes" id="UP000297496">
    <property type="component" value="Unassembled WGS sequence"/>
</dbReference>
<dbReference type="Gene3D" id="1.20.120.450">
    <property type="entry name" value="dinb family like domain"/>
    <property type="match status" value="1"/>
</dbReference>
<dbReference type="NCBIfam" id="TIGR03083">
    <property type="entry name" value="maleylpyruvate isomerase family mycothiol-dependent enzyme"/>
    <property type="match status" value="1"/>
</dbReference>
<dbReference type="SUPFAM" id="SSF109854">
    <property type="entry name" value="DinB/YfiT-like putative metalloenzymes"/>
    <property type="match status" value="1"/>
</dbReference>
<keyword evidence="3" id="KW-0670">Pyruvate</keyword>
<dbReference type="GO" id="GO:0016853">
    <property type="term" value="F:isomerase activity"/>
    <property type="evidence" value="ECO:0007669"/>
    <property type="project" value="UniProtKB-KW"/>
</dbReference>
<dbReference type="InterPro" id="IPR017517">
    <property type="entry name" value="Maleyloyr_isom"/>
</dbReference>
<dbReference type="InterPro" id="IPR010872">
    <property type="entry name" value="MDMPI_C-term_domain"/>
</dbReference>
<proteinExistence type="predicted"/>
<dbReference type="AlphaFoldDB" id="A0A4Z1CMU1"/>
<evidence type="ECO:0000313" key="3">
    <source>
        <dbReference type="EMBL" id="TGN65849.1"/>
    </source>
</evidence>
<dbReference type="OrthoDB" id="3671213at2"/>
<dbReference type="InterPro" id="IPR034660">
    <property type="entry name" value="DinB/YfiT-like"/>
</dbReference>
<dbReference type="EMBL" id="SRRO01000001">
    <property type="protein sequence ID" value="TGN65849.1"/>
    <property type="molecule type" value="Genomic_DNA"/>
</dbReference>
<dbReference type="GO" id="GO:0005886">
    <property type="term" value="C:plasma membrane"/>
    <property type="evidence" value="ECO:0007669"/>
    <property type="project" value="TreeGrafter"/>
</dbReference>
<organism evidence="3 4">
    <name type="scientific">Nocardioides eburneiflavus</name>
    <dbReference type="NCBI Taxonomy" id="2518372"/>
    <lineage>
        <taxon>Bacteria</taxon>
        <taxon>Bacillati</taxon>
        <taxon>Actinomycetota</taxon>
        <taxon>Actinomycetes</taxon>
        <taxon>Propionibacteriales</taxon>
        <taxon>Nocardioidaceae</taxon>
        <taxon>Nocardioides</taxon>
    </lineage>
</organism>
<reference evidence="3 4" key="1">
    <citation type="submission" date="2019-04" db="EMBL/GenBank/DDBJ databases">
        <title>Three New Species of Nocardioides, Nocardioides euryhalodurans sp. nov., Nocardioides seonyuensis sp. nov. and Nocardioides eburneoflavus sp. nov. Isolated from Soil.</title>
        <authorList>
            <person name="Roh S.G."/>
            <person name="Lee C."/>
            <person name="Kim M.-K."/>
            <person name="Kim S.B."/>
        </authorList>
    </citation>
    <scope>NUCLEOTIDE SEQUENCE [LARGE SCALE GENOMIC DNA]</scope>
    <source>
        <strain evidence="3 4">MMS17-SY213</strain>
    </source>
</reference>
<feature type="domain" description="MDMPI C-terminal" evidence="1">
    <location>
        <begin position="163"/>
        <end position="274"/>
    </location>
</feature>
<evidence type="ECO:0000259" key="2">
    <source>
        <dbReference type="Pfam" id="PF11716"/>
    </source>
</evidence>
<dbReference type="PANTHER" id="PTHR40758:SF1">
    <property type="entry name" value="CONSERVED PROTEIN"/>
    <property type="match status" value="1"/>
</dbReference>
<dbReference type="GO" id="GO:0046872">
    <property type="term" value="F:metal ion binding"/>
    <property type="evidence" value="ECO:0007669"/>
    <property type="project" value="InterPro"/>
</dbReference>
<keyword evidence="3" id="KW-0413">Isomerase</keyword>
<protein>
    <submittedName>
        <fullName evidence="3">Maleylpyruvate isomerase family mycothiol-dependent enzyme</fullName>
    </submittedName>
</protein>
<accession>A0A4Z1CMU1</accession>
<dbReference type="InterPro" id="IPR024344">
    <property type="entry name" value="MDMPI_metal-binding"/>
</dbReference>
<dbReference type="Pfam" id="PF07398">
    <property type="entry name" value="MDMPI_C"/>
    <property type="match status" value="1"/>
</dbReference>
<evidence type="ECO:0000259" key="1">
    <source>
        <dbReference type="Pfam" id="PF07398"/>
    </source>
</evidence>
<keyword evidence="4" id="KW-1185">Reference proteome</keyword>